<dbReference type="InterPro" id="IPR014352">
    <property type="entry name" value="FERM/acyl-CoA-bd_prot_sf"/>
</dbReference>
<dbReference type="Gene3D" id="1.20.80.10">
    <property type="match status" value="1"/>
</dbReference>
<proteinExistence type="predicted"/>
<organism evidence="2 3">
    <name type="scientific">Dictyocaulus viviparus</name>
    <name type="common">Bovine lungworm</name>
    <dbReference type="NCBI Taxonomy" id="29172"/>
    <lineage>
        <taxon>Eukaryota</taxon>
        <taxon>Metazoa</taxon>
        <taxon>Ecdysozoa</taxon>
        <taxon>Nematoda</taxon>
        <taxon>Chromadorea</taxon>
        <taxon>Rhabditida</taxon>
        <taxon>Rhabditina</taxon>
        <taxon>Rhabditomorpha</taxon>
        <taxon>Strongyloidea</taxon>
        <taxon>Metastrongylidae</taxon>
        <taxon>Dictyocaulus</taxon>
    </lineage>
</organism>
<dbReference type="InterPro" id="IPR000582">
    <property type="entry name" value="Acyl-CoA-binding_protein"/>
</dbReference>
<dbReference type="OrthoDB" id="5843584at2759"/>
<dbReference type="EMBL" id="KN716496">
    <property type="protein sequence ID" value="KJH44138.1"/>
    <property type="molecule type" value="Genomic_DNA"/>
</dbReference>
<dbReference type="InterPro" id="IPR035984">
    <property type="entry name" value="Acyl-CoA-binding_sf"/>
</dbReference>
<name>A0A0D8XHN6_DICVI</name>
<reference evidence="3" key="2">
    <citation type="journal article" date="2016" name="Sci. Rep.">
        <title>Dictyocaulus viviparus genome, variome and transcriptome elucidate lungworm biology and support future intervention.</title>
        <authorList>
            <person name="McNulty S.N."/>
            <person name="Strube C."/>
            <person name="Rosa B.A."/>
            <person name="Martin J.C."/>
            <person name="Tyagi R."/>
            <person name="Choi Y.J."/>
            <person name="Wang Q."/>
            <person name="Hallsworth Pepin K."/>
            <person name="Zhang X."/>
            <person name="Ozersky P."/>
            <person name="Wilson R.K."/>
            <person name="Sternberg P.W."/>
            <person name="Gasser R.B."/>
            <person name="Mitreva M."/>
        </authorList>
    </citation>
    <scope>NUCLEOTIDE SEQUENCE [LARGE SCALE GENOMIC DNA]</scope>
    <source>
        <strain evidence="3">HannoverDv2000</strain>
    </source>
</reference>
<accession>A0A0D8XHN6</accession>
<evidence type="ECO:0000313" key="2">
    <source>
        <dbReference type="EMBL" id="KJH44138.1"/>
    </source>
</evidence>
<dbReference type="STRING" id="29172.A0A0D8XHN6"/>
<reference evidence="2 3" key="1">
    <citation type="submission" date="2013-11" db="EMBL/GenBank/DDBJ databases">
        <title>Draft genome of the bovine lungworm Dictyocaulus viviparus.</title>
        <authorList>
            <person name="Mitreva M."/>
        </authorList>
    </citation>
    <scope>NUCLEOTIDE SEQUENCE [LARGE SCALE GENOMIC DNA]</scope>
    <source>
        <strain evidence="2 3">HannoverDv2000</strain>
    </source>
</reference>
<feature type="domain" description="ACB" evidence="1">
    <location>
        <begin position="79"/>
        <end position="151"/>
    </location>
</feature>
<dbReference type="AlphaFoldDB" id="A0A0D8XHN6"/>
<evidence type="ECO:0000259" key="1">
    <source>
        <dbReference type="Pfam" id="PF00887"/>
    </source>
</evidence>
<keyword evidence="3" id="KW-1185">Reference proteome</keyword>
<gene>
    <name evidence="2" type="ORF">DICVIV_09834</name>
</gene>
<dbReference type="Pfam" id="PF00887">
    <property type="entry name" value="ACBP"/>
    <property type="match status" value="1"/>
</dbReference>
<dbReference type="GO" id="GO:0000062">
    <property type="term" value="F:fatty-acyl-CoA binding"/>
    <property type="evidence" value="ECO:0007669"/>
    <property type="project" value="InterPro"/>
</dbReference>
<sequence>MKLMSPHVSIGEATNTNRIHYITDVEKEFMEKKLEQARRQKIRWEKWKLEYEEAKQRAIEFKAYWERRHKDDKDLWRDKDFANAVDKMSRAGYKGEHGNFEVPEDDKIKLDALYMQVTVGDYDGNDSLRCADEWMKMKGKTKIDAQREFIKQTNRLITRYGWNPPEGWV</sequence>
<protein>
    <recommendedName>
        <fullName evidence="1">ACB domain-containing protein</fullName>
    </recommendedName>
</protein>
<dbReference type="SUPFAM" id="SSF47027">
    <property type="entry name" value="Acyl-CoA binding protein"/>
    <property type="match status" value="1"/>
</dbReference>
<evidence type="ECO:0000313" key="3">
    <source>
        <dbReference type="Proteomes" id="UP000053766"/>
    </source>
</evidence>
<dbReference type="Proteomes" id="UP000053766">
    <property type="component" value="Unassembled WGS sequence"/>
</dbReference>